<feature type="compositionally biased region" description="Polar residues" evidence="1">
    <location>
        <begin position="212"/>
        <end position="225"/>
    </location>
</feature>
<sequence length="225" mass="24844">MGKAEIKKEATTTIAQQPSDAWPRLGTQSNPTTATSSFDEASSSISLPNPSPDLANLHDLSLQSPQESTAYKSPGASVQNEEKPMVSQGRSSSFCHAMMPARSVLTRRVWQSEQRVSMNREIVNREIDLYMEIERKTSDECDRKVDELAAQIIQKGPPIRSQSLVENAYQPSLSSFSPNSTEYEDNSYQKDIAARIREKHYKVMIDMGSAPGTPNSDSSGSLGRI</sequence>
<dbReference type="Proteomes" id="UP000614601">
    <property type="component" value="Unassembled WGS sequence"/>
</dbReference>
<feature type="region of interest" description="Disordered" evidence="1">
    <location>
        <begin position="1"/>
        <end position="86"/>
    </location>
</feature>
<gene>
    <name evidence="2" type="ORF">BOKJ2_LOCUS6913</name>
</gene>
<dbReference type="EMBL" id="CAJFCW020000003">
    <property type="protein sequence ID" value="CAG9107080.1"/>
    <property type="molecule type" value="Genomic_DNA"/>
</dbReference>
<evidence type="ECO:0000313" key="2">
    <source>
        <dbReference type="EMBL" id="CAD5217089.1"/>
    </source>
</evidence>
<keyword evidence="3" id="KW-1185">Reference proteome</keyword>
<comment type="caution">
    <text evidence="2">The sequence shown here is derived from an EMBL/GenBank/DDBJ whole genome shotgun (WGS) entry which is preliminary data.</text>
</comment>
<evidence type="ECO:0000313" key="3">
    <source>
        <dbReference type="Proteomes" id="UP000614601"/>
    </source>
</evidence>
<feature type="region of interest" description="Disordered" evidence="1">
    <location>
        <begin position="206"/>
        <end position="225"/>
    </location>
</feature>
<proteinExistence type="predicted"/>
<dbReference type="AlphaFoldDB" id="A0A811KP40"/>
<evidence type="ECO:0000256" key="1">
    <source>
        <dbReference type="SAM" id="MobiDB-lite"/>
    </source>
</evidence>
<feature type="compositionally biased region" description="Basic and acidic residues" evidence="1">
    <location>
        <begin position="1"/>
        <end position="10"/>
    </location>
</feature>
<dbReference type="EMBL" id="CAJFDH010000003">
    <property type="protein sequence ID" value="CAD5217089.1"/>
    <property type="molecule type" value="Genomic_DNA"/>
</dbReference>
<dbReference type="Proteomes" id="UP000783686">
    <property type="component" value="Unassembled WGS sequence"/>
</dbReference>
<organism evidence="2 3">
    <name type="scientific">Bursaphelenchus okinawaensis</name>
    <dbReference type="NCBI Taxonomy" id="465554"/>
    <lineage>
        <taxon>Eukaryota</taxon>
        <taxon>Metazoa</taxon>
        <taxon>Ecdysozoa</taxon>
        <taxon>Nematoda</taxon>
        <taxon>Chromadorea</taxon>
        <taxon>Rhabditida</taxon>
        <taxon>Tylenchina</taxon>
        <taxon>Tylenchomorpha</taxon>
        <taxon>Aphelenchoidea</taxon>
        <taxon>Aphelenchoididae</taxon>
        <taxon>Bursaphelenchus</taxon>
    </lineage>
</organism>
<protein>
    <submittedName>
        <fullName evidence="2">Uncharacterized protein</fullName>
    </submittedName>
</protein>
<dbReference type="OrthoDB" id="10468703at2759"/>
<reference evidence="2" key="1">
    <citation type="submission" date="2020-09" db="EMBL/GenBank/DDBJ databases">
        <authorList>
            <person name="Kikuchi T."/>
        </authorList>
    </citation>
    <scope>NUCLEOTIDE SEQUENCE</scope>
    <source>
        <strain evidence="2">SH1</strain>
    </source>
</reference>
<name>A0A811KP40_9BILA</name>
<accession>A0A811KP40</accession>
<feature type="compositionally biased region" description="Polar residues" evidence="1">
    <location>
        <begin position="26"/>
        <end position="48"/>
    </location>
</feature>
<feature type="compositionally biased region" description="Polar residues" evidence="1">
    <location>
        <begin position="61"/>
        <end position="79"/>
    </location>
</feature>